<feature type="chain" id="PRO_5046391370" evidence="6">
    <location>
        <begin position="25"/>
        <end position="237"/>
    </location>
</feature>
<dbReference type="InterPro" id="IPR050597">
    <property type="entry name" value="Cytochrome_c_Oxidase_Subunit"/>
</dbReference>
<dbReference type="InterPro" id="IPR009056">
    <property type="entry name" value="Cyt_c-like_dom"/>
</dbReference>
<name>A0ABT2BKB4_9BURK</name>
<evidence type="ECO:0000313" key="8">
    <source>
        <dbReference type="EMBL" id="MCS0608953.1"/>
    </source>
</evidence>
<proteinExistence type="predicted"/>
<dbReference type="RefSeq" id="WP_258856603.1">
    <property type="nucleotide sequence ID" value="NZ_JANUGV010000002.1"/>
</dbReference>
<evidence type="ECO:0000256" key="1">
    <source>
        <dbReference type="ARBA" id="ARBA00022617"/>
    </source>
</evidence>
<dbReference type="Pfam" id="PF00034">
    <property type="entry name" value="Cytochrom_C"/>
    <property type="match status" value="1"/>
</dbReference>
<evidence type="ECO:0000256" key="5">
    <source>
        <dbReference type="SAM" id="MobiDB-lite"/>
    </source>
</evidence>
<evidence type="ECO:0000313" key="9">
    <source>
        <dbReference type="Proteomes" id="UP001205861"/>
    </source>
</evidence>
<keyword evidence="1 4" id="KW-0349">Heme</keyword>
<dbReference type="PROSITE" id="PS51007">
    <property type="entry name" value="CYTC"/>
    <property type="match status" value="1"/>
</dbReference>
<evidence type="ECO:0000259" key="7">
    <source>
        <dbReference type="PROSITE" id="PS51007"/>
    </source>
</evidence>
<comment type="caution">
    <text evidence="8">The sequence shown here is derived from an EMBL/GenBank/DDBJ whole genome shotgun (WGS) entry which is preliminary data.</text>
</comment>
<evidence type="ECO:0000256" key="2">
    <source>
        <dbReference type="ARBA" id="ARBA00022723"/>
    </source>
</evidence>
<dbReference type="InterPro" id="IPR036909">
    <property type="entry name" value="Cyt_c-like_dom_sf"/>
</dbReference>
<organism evidence="8 9">
    <name type="scientific">Massilia solisilvae</name>
    <dbReference type="NCBI Taxonomy" id="1811225"/>
    <lineage>
        <taxon>Bacteria</taxon>
        <taxon>Pseudomonadati</taxon>
        <taxon>Pseudomonadota</taxon>
        <taxon>Betaproteobacteria</taxon>
        <taxon>Burkholderiales</taxon>
        <taxon>Oxalobacteraceae</taxon>
        <taxon>Telluria group</taxon>
        <taxon>Massilia</taxon>
    </lineage>
</organism>
<keyword evidence="6" id="KW-0732">Signal</keyword>
<dbReference type="PANTHER" id="PTHR33751:SF11">
    <property type="entry name" value="BLL4483 PROTEIN"/>
    <property type="match status" value="1"/>
</dbReference>
<dbReference type="SUPFAM" id="SSF46626">
    <property type="entry name" value="Cytochrome c"/>
    <property type="match status" value="2"/>
</dbReference>
<accession>A0ABT2BKB4</accession>
<keyword evidence="2 4" id="KW-0479">Metal-binding</keyword>
<gene>
    <name evidence="8" type="ORF">NX773_12330</name>
</gene>
<evidence type="ECO:0000256" key="6">
    <source>
        <dbReference type="SAM" id="SignalP"/>
    </source>
</evidence>
<feature type="region of interest" description="Disordered" evidence="5">
    <location>
        <begin position="213"/>
        <end position="237"/>
    </location>
</feature>
<keyword evidence="9" id="KW-1185">Reference proteome</keyword>
<feature type="domain" description="Cytochrome c" evidence="7">
    <location>
        <begin position="130"/>
        <end position="213"/>
    </location>
</feature>
<dbReference type="PIRSF" id="PIRSF000005">
    <property type="entry name" value="Cytochrome_c4"/>
    <property type="match status" value="1"/>
</dbReference>
<feature type="signal peptide" evidence="6">
    <location>
        <begin position="1"/>
        <end position="24"/>
    </location>
</feature>
<reference evidence="8 9" key="1">
    <citation type="submission" date="2022-08" db="EMBL/GenBank/DDBJ databases">
        <title>Reclassification of Massilia species as members of the genera Telluria, Duganella, Pseudoduganella, Mokoshia gen. nov. and Zemynaea gen. nov. using orthogonal and non-orthogonal genome-based approaches.</title>
        <authorList>
            <person name="Bowman J.P."/>
        </authorList>
    </citation>
    <scope>NUCLEOTIDE SEQUENCE [LARGE SCALE GENOMIC DNA]</scope>
    <source>
        <strain evidence="8 9">JCM 31607</strain>
    </source>
</reference>
<dbReference type="EMBL" id="JANUGV010000002">
    <property type="protein sequence ID" value="MCS0608953.1"/>
    <property type="molecule type" value="Genomic_DNA"/>
</dbReference>
<protein>
    <submittedName>
        <fullName evidence="8">C-type cytochrome</fullName>
    </submittedName>
</protein>
<evidence type="ECO:0000256" key="4">
    <source>
        <dbReference type="PROSITE-ProRule" id="PRU00433"/>
    </source>
</evidence>
<dbReference type="PANTHER" id="PTHR33751">
    <property type="entry name" value="CBB3-TYPE CYTOCHROME C OXIDASE SUBUNIT FIXP"/>
    <property type="match status" value="1"/>
</dbReference>
<dbReference type="InterPro" id="IPR024167">
    <property type="entry name" value="Cytochrome_c4-like"/>
</dbReference>
<dbReference type="Proteomes" id="UP001205861">
    <property type="component" value="Unassembled WGS sequence"/>
</dbReference>
<keyword evidence="3 4" id="KW-0408">Iron</keyword>
<sequence length="237" mass="25319">MTFCAKLARFTLLPALLAASAAGAAPQVPDTLAQRLVACTSCHARKDAQGTPGTEHYFPRISGKPAGYLYNQLVNFRDGRRQYPLMTWMVDHMPDAYLREIADYFANDHLPYPTPTPADVPAAVLERGRQLATRGDATLKVPACMACHGQQLTGVAPAIPGLAGLPRDYINAQFGAWRNKVRRAHAPDCMATIAARLSVADVAAVSSWLSSQPVPADASPAQSVTRPLPLACGSSPD</sequence>
<dbReference type="Gene3D" id="1.10.760.10">
    <property type="entry name" value="Cytochrome c-like domain"/>
    <property type="match status" value="2"/>
</dbReference>
<evidence type="ECO:0000256" key="3">
    <source>
        <dbReference type="ARBA" id="ARBA00023004"/>
    </source>
</evidence>